<comment type="caution">
    <text evidence="1">The sequence shown here is derived from an EMBL/GenBank/DDBJ whole genome shotgun (WGS) entry which is preliminary data.</text>
</comment>
<name>F9F2Q0_FUSOF</name>
<dbReference type="EMBL" id="AFQF01000200">
    <property type="protein sequence ID" value="EGU88807.1"/>
    <property type="molecule type" value="Genomic_DNA"/>
</dbReference>
<feature type="non-terminal residue" evidence="1">
    <location>
        <position position="1"/>
    </location>
</feature>
<reference evidence="1" key="1">
    <citation type="journal article" date="2012" name="Mol. Plant Microbe Interact.">
        <title>A highly conserved effector in Fusarium oxysporum is required for full virulence on Arabidopsis.</title>
        <authorList>
            <person name="Thatcher L.F."/>
            <person name="Gardiner D.M."/>
            <person name="Kazan K."/>
            <person name="Manners J."/>
        </authorList>
    </citation>
    <scope>NUCLEOTIDE SEQUENCE [LARGE SCALE GENOMIC DNA]</scope>
    <source>
        <strain evidence="1">Fo5176</strain>
    </source>
</reference>
<proteinExistence type="predicted"/>
<gene>
    <name evidence="1" type="ORF">FOXB_00674</name>
</gene>
<organism evidence="1">
    <name type="scientific">Fusarium oxysporum (strain Fo5176)</name>
    <name type="common">Fusarium vascular wilt</name>
    <dbReference type="NCBI Taxonomy" id="660025"/>
    <lineage>
        <taxon>Eukaryota</taxon>
        <taxon>Fungi</taxon>
        <taxon>Dikarya</taxon>
        <taxon>Ascomycota</taxon>
        <taxon>Pezizomycotina</taxon>
        <taxon>Sordariomycetes</taxon>
        <taxon>Hypocreomycetidae</taxon>
        <taxon>Hypocreales</taxon>
        <taxon>Nectriaceae</taxon>
        <taxon>Fusarium</taxon>
        <taxon>Fusarium oxysporum species complex</taxon>
    </lineage>
</organism>
<sequence length="11" mass="1349">CILQSYFKAYI</sequence>
<protein>
    <submittedName>
        <fullName evidence="1">Uncharacterized protein</fullName>
    </submittedName>
</protein>
<accession>F9F2Q0</accession>
<evidence type="ECO:0000313" key="1">
    <source>
        <dbReference type="EMBL" id="EGU88807.1"/>
    </source>
</evidence>